<sequence length="359" mass="38107">MEEIIKISEFILNSFIHIWPYLLITIPIAVGVQISGAAKYINQAFSKKPLVAILLATVVGAFSPFCSCGVIPVIASLLIGGVPLAPVMAFWIASPSMDPEIFFLSTATIGWDLSVWRLAATFGISLFSGYFTHFALKKGLLGKEILRSDALEAGGALNFGFSEIRSKTREILNSFRAPQLQFAASGSTSGEPKLNCCAPVKESSCETQQSPSKSSCNLPVPGKPSNAARLLTETRKATWMVVKFMFLAFLVNALITFYVPQELISSFLGGDGPGAVVTAALTGIPAYTSNLTALPLVSGLLGLGMNAGAALAFLIAGPTTTLPAMVAVYGIVKRKIFLLYLGFTLTGAVFFGILYNLIA</sequence>
<dbReference type="Proteomes" id="UP000199448">
    <property type="component" value="Unassembled WGS sequence"/>
</dbReference>
<evidence type="ECO:0008006" key="10">
    <source>
        <dbReference type="Google" id="ProtNLM"/>
    </source>
</evidence>
<protein>
    <recommendedName>
        <fullName evidence="10">Permease</fullName>
    </recommendedName>
</protein>
<evidence type="ECO:0000313" key="8">
    <source>
        <dbReference type="EMBL" id="SEF03383.1"/>
    </source>
</evidence>
<evidence type="ECO:0000256" key="2">
    <source>
        <dbReference type="ARBA" id="ARBA00006386"/>
    </source>
</evidence>
<keyword evidence="9" id="KW-1185">Reference proteome</keyword>
<feature type="transmembrane region" description="Helical" evidence="7">
    <location>
        <begin position="115"/>
        <end position="136"/>
    </location>
</feature>
<evidence type="ECO:0000256" key="7">
    <source>
        <dbReference type="SAM" id="Phobius"/>
    </source>
</evidence>
<feature type="transmembrane region" description="Helical" evidence="7">
    <location>
        <begin position="239"/>
        <end position="259"/>
    </location>
</feature>
<gene>
    <name evidence="8" type="ORF">SAMN04488034_10545</name>
</gene>
<comment type="subcellular location">
    <subcellularLocation>
        <location evidence="1">Cell membrane</location>
        <topology evidence="1">Multi-pass membrane protein</topology>
    </subcellularLocation>
</comment>
<keyword evidence="6 7" id="KW-0472">Membrane</keyword>
<reference evidence="8 9" key="1">
    <citation type="submission" date="2016-10" db="EMBL/GenBank/DDBJ databases">
        <authorList>
            <person name="de Groot N.N."/>
        </authorList>
    </citation>
    <scope>NUCLEOTIDE SEQUENCE [LARGE SCALE GENOMIC DNA]</scope>
    <source>
        <strain evidence="8 9">DSM 23553</strain>
    </source>
</reference>
<dbReference type="EMBL" id="FNUG01000005">
    <property type="protein sequence ID" value="SEF03383.1"/>
    <property type="molecule type" value="Genomic_DNA"/>
</dbReference>
<comment type="similarity">
    <text evidence="2">Belongs to the UPF0718 family.</text>
</comment>
<evidence type="ECO:0000256" key="6">
    <source>
        <dbReference type="ARBA" id="ARBA00023136"/>
    </source>
</evidence>
<organism evidence="8 9">
    <name type="scientific">Salinimicrobium catena</name>
    <dbReference type="NCBI Taxonomy" id="390640"/>
    <lineage>
        <taxon>Bacteria</taxon>
        <taxon>Pseudomonadati</taxon>
        <taxon>Bacteroidota</taxon>
        <taxon>Flavobacteriia</taxon>
        <taxon>Flavobacteriales</taxon>
        <taxon>Flavobacteriaceae</taxon>
        <taxon>Salinimicrobium</taxon>
    </lineage>
</organism>
<dbReference type="InterPro" id="IPR005524">
    <property type="entry name" value="DUF318"/>
</dbReference>
<dbReference type="OrthoDB" id="9777774at2"/>
<keyword evidence="3" id="KW-1003">Cell membrane</keyword>
<feature type="transmembrane region" description="Helical" evidence="7">
    <location>
        <begin position="50"/>
        <end position="79"/>
    </location>
</feature>
<keyword evidence="4 7" id="KW-0812">Transmembrane</keyword>
<evidence type="ECO:0000256" key="5">
    <source>
        <dbReference type="ARBA" id="ARBA00022989"/>
    </source>
</evidence>
<evidence type="ECO:0000256" key="4">
    <source>
        <dbReference type="ARBA" id="ARBA00022692"/>
    </source>
</evidence>
<feature type="transmembrane region" description="Helical" evidence="7">
    <location>
        <begin position="337"/>
        <end position="358"/>
    </location>
</feature>
<dbReference type="AlphaFoldDB" id="A0A1H5NPA2"/>
<dbReference type="PANTHER" id="PTHR34184">
    <property type="entry name" value="UPF0718 PROTEIN YCGR"/>
    <property type="match status" value="1"/>
</dbReference>
<dbReference type="GO" id="GO:0005886">
    <property type="term" value="C:plasma membrane"/>
    <property type="evidence" value="ECO:0007669"/>
    <property type="project" value="UniProtKB-SubCell"/>
</dbReference>
<dbReference type="STRING" id="390640.SAMN04488034_10545"/>
<dbReference type="InterPro" id="IPR052923">
    <property type="entry name" value="UPF0718"/>
</dbReference>
<proteinExistence type="inferred from homology"/>
<keyword evidence="5 7" id="KW-1133">Transmembrane helix</keyword>
<evidence type="ECO:0000256" key="3">
    <source>
        <dbReference type="ARBA" id="ARBA00022475"/>
    </source>
</evidence>
<evidence type="ECO:0000256" key="1">
    <source>
        <dbReference type="ARBA" id="ARBA00004651"/>
    </source>
</evidence>
<dbReference type="Pfam" id="PF03773">
    <property type="entry name" value="ArsP_1"/>
    <property type="match status" value="1"/>
</dbReference>
<dbReference type="RefSeq" id="WP_093113573.1">
    <property type="nucleotide sequence ID" value="NZ_FNGG01000005.1"/>
</dbReference>
<accession>A0A1H5NPA2</accession>
<evidence type="ECO:0000313" key="9">
    <source>
        <dbReference type="Proteomes" id="UP000199448"/>
    </source>
</evidence>
<feature type="transmembrane region" description="Helical" evidence="7">
    <location>
        <begin position="18"/>
        <end position="38"/>
    </location>
</feature>
<name>A0A1H5NPA2_9FLAO</name>
<dbReference type="PANTHER" id="PTHR34184:SF4">
    <property type="entry name" value="UPF0718 PROTEIN YCGR"/>
    <property type="match status" value="1"/>
</dbReference>